<dbReference type="Pfam" id="PF00132">
    <property type="entry name" value="Hexapep"/>
    <property type="match status" value="1"/>
</dbReference>
<accession>A0ABV1G3C2</accession>
<proteinExistence type="inferred from homology"/>
<gene>
    <name evidence="19" type="ORF">WMO66_01090</name>
</gene>
<keyword evidence="14" id="KW-0012">Acyltransferase</keyword>
<comment type="similarity">
    <text evidence="3">In the C-terminal section; belongs to the transferase hexapeptide repeat family.</text>
</comment>
<evidence type="ECO:0000256" key="13">
    <source>
        <dbReference type="ARBA" id="ARBA00023268"/>
    </source>
</evidence>
<keyword evidence="11" id="KW-0133">Cell shape</keyword>
<evidence type="ECO:0000256" key="14">
    <source>
        <dbReference type="ARBA" id="ARBA00023315"/>
    </source>
</evidence>
<evidence type="ECO:0000256" key="15">
    <source>
        <dbReference type="ARBA" id="ARBA00023316"/>
    </source>
</evidence>
<keyword evidence="12" id="KW-0573">Peptidoglycan synthesis</keyword>
<evidence type="ECO:0000256" key="2">
    <source>
        <dbReference type="ARBA" id="ARBA00004496"/>
    </source>
</evidence>
<dbReference type="PANTHER" id="PTHR43584">
    <property type="entry name" value="NUCLEOTIDYL TRANSFERASE"/>
    <property type="match status" value="1"/>
</dbReference>
<dbReference type="InterPro" id="IPR038009">
    <property type="entry name" value="GlmU_C_LbH"/>
</dbReference>
<evidence type="ECO:0000256" key="18">
    <source>
        <dbReference type="ARBA" id="ARBA00049628"/>
    </source>
</evidence>
<keyword evidence="10" id="KW-0460">Magnesium</keyword>
<dbReference type="EMBL" id="JBBMFF010000073">
    <property type="protein sequence ID" value="MEQ2509852.1"/>
    <property type="molecule type" value="Genomic_DNA"/>
</dbReference>
<protein>
    <submittedName>
        <fullName evidence="19">Uncharacterized protein</fullName>
    </submittedName>
</protein>
<comment type="subcellular location">
    <subcellularLocation>
        <location evidence="2">Cytoplasm</location>
    </subcellularLocation>
</comment>
<evidence type="ECO:0000313" key="20">
    <source>
        <dbReference type="Proteomes" id="UP001491552"/>
    </source>
</evidence>
<dbReference type="CDD" id="cd03353">
    <property type="entry name" value="LbH_GlmU_C"/>
    <property type="match status" value="1"/>
</dbReference>
<evidence type="ECO:0000256" key="7">
    <source>
        <dbReference type="ARBA" id="ARBA00022695"/>
    </source>
</evidence>
<evidence type="ECO:0000256" key="8">
    <source>
        <dbReference type="ARBA" id="ARBA00022723"/>
    </source>
</evidence>
<keyword evidence="6" id="KW-0808">Transferase</keyword>
<evidence type="ECO:0000256" key="4">
    <source>
        <dbReference type="ARBA" id="ARBA00007947"/>
    </source>
</evidence>
<keyword evidence="8" id="KW-0479">Metal-binding</keyword>
<keyword evidence="15" id="KW-0961">Cell wall biogenesis/degradation</keyword>
<dbReference type="RefSeq" id="WP_349134562.1">
    <property type="nucleotide sequence ID" value="NZ_JBBMFF010000073.1"/>
</dbReference>
<sequence>MIGMSAVIFIPDDTAKTGYPQPLMLQSVMGAPLLAWLANALFDSGVGRFFLVCHDRYVEAARACLPAEAEVMTTMDSDPADLLHVFLSTAEDAEHTITVVTGPAVYLPQLAPQAAGRFPRVYGVSREELMQALDEHFSFARFLLDNGSPMNEEQAMYSVASPAELPEIAGLLQRNRLLALARTGVEIYDASSCYVEPSVRVAPGARLLPGTMLRGKTVIGEEAVIGPWSVIDDSVIGARAVVNASQVRESRVGQDAVVGPYASVRGGCELGRSVRAGSFVELKNARLGENTQVPHLAYLGDTEAGANCNFGCGVTTANFDRVQKHETVVGEGAFIGCNTALIAPLQVGSGAYIGAGSTITEDVPAQALGIARARQSNKKEWAAKHKK</sequence>
<evidence type="ECO:0000256" key="16">
    <source>
        <dbReference type="ARBA" id="ARBA00048247"/>
    </source>
</evidence>
<keyword evidence="9" id="KW-0677">Repeat</keyword>
<comment type="similarity">
    <text evidence="4">In the N-terminal section; belongs to the N-acetylglucosamine-1-phosphate uridyltransferase family.</text>
</comment>
<evidence type="ECO:0000256" key="12">
    <source>
        <dbReference type="ARBA" id="ARBA00022984"/>
    </source>
</evidence>
<keyword evidence="20" id="KW-1185">Reference proteome</keyword>
<comment type="caution">
    <text evidence="19">The sequence shown here is derived from an EMBL/GenBank/DDBJ whole genome shotgun (WGS) entry which is preliminary data.</text>
</comment>
<evidence type="ECO:0000313" key="19">
    <source>
        <dbReference type="EMBL" id="MEQ2509852.1"/>
    </source>
</evidence>
<evidence type="ECO:0000256" key="3">
    <source>
        <dbReference type="ARBA" id="ARBA00007707"/>
    </source>
</evidence>
<evidence type="ECO:0000256" key="17">
    <source>
        <dbReference type="ARBA" id="ARBA00048493"/>
    </source>
</evidence>
<name>A0ABV1G3C2_9FIRM</name>
<dbReference type="InterPro" id="IPR029044">
    <property type="entry name" value="Nucleotide-diphossugar_trans"/>
</dbReference>
<comment type="catalytic activity">
    <reaction evidence="17">
        <text>N-acetyl-alpha-D-glucosamine 1-phosphate + UTP + H(+) = UDP-N-acetyl-alpha-D-glucosamine + diphosphate</text>
        <dbReference type="Rhea" id="RHEA:13509"/>
        <dbReference type="ChEBI" id="CHEBI:15378"/>
        <dbReference type="ChEBI" id="CHEBI:33019"/>
        <dbReference type="ChEBI" id="CHEBI:46398"/>
        <dbReference type="ChEBI" id="CHEBI:57705"/>
        <dbReference type="ChEBI" id="CHEBI:57776"/>
        <dbReference type="EC" id="2.7.7.23"/>
    </reaction>
</comment>
<dbReference type="InterPro" id="IPR018357">
    <property type="entry name" value="Hexapep_transf_CS"/>
</dbReference>
<comment type="function">
    <text evidence="18">Catalyzes the last two sequential reactions in the de novo biosynthetic pathway for UDP-N-acetylglucosamine (UDP-GlcNAc). The C-terminal domain catalyzes the transfer of acetyl group from acetyl coenzyme A to glucosamine-1-phosphate (GlcN-1-P) to produce N-acetylglucosamine-1-phosphate (GlcNAc-1-P), which is converted into UDP-GlcNAc by the transfer of uridine 5-monophosphate (from uridine 5-triphosphate), a reaction catalyzed by the N-terminal domain.</text>
</comment>
<dbReference type="Gene3D" id="2.160.10.10">
    <property type="entry name" value="Hexapeptide repeat proteins"/>
    <property type="match status" value="1"/>
</dbReference>
<dbReference type="InterPro" id="IPR011004">
    <property type="entry name" value="Trimer_LpxA-like_sf"/>
</dbReference>
<dbReference type="InterPro" id="IPR050065">
    <property type="entry name" value="GlmU-like"/>
</dbReference>
<dbReference type="PANTHER" id="PTHR43584:SF3">
    <property type="entry name" value="BIFUNCTIONAL PROTEIN GLMU"/>
    <property type="match status" value="1"/>
</dbReference>
<keyword evidence="7" id="KW-0548">Nucleotidyltransferase</keyword>
<evidence type="ECO:0000256" key="6">
    <source>
        <dbReference type="ARBA" id="ARBA00022679"/>
    </source>
</evidence>
<dbReference type="SUPFAM" id="SSF51161">
    <property type="entry name" value="Trimeric LpxA-like enzymes"/>
    <property type="match status" value="1"/>
</dbReference>
<evidence type="ECO:0000256" key="1">
    <source>
        <dbReference type="ARBA" id="ARBA00001946"/>
    </source>
</evidence>
<dbReference type="SUPFAM" id="SSF53448">
    <property type="entry name" value="Nucleotide-diphospho-sugar transferases"/>
    <property type="match status" value="1"/>
</dbReference>
<dbReference type="PROSITE" id="PS00101">
    <property type="entry name" value="HEXAPEP_TRANSFERASES"/>
    <property type="match status" value="1"/>
</dbReference>
<evidence type="ECO:0000256" key="5">
    <source>
        <dbReference type="ARBA" id="ARBA00022490"/>
    </source>
</evidence>
<evidence type="ECO:0000256" key="9">
    <source>
        <dbReference type="ARBA" id="ARBA00022737"/>
    </source>
</evidence>
<comment type="cofactor">
    <cofactor evidence="1">
        <name>Mg(2+)</name>
        <dbReference type="ChEBI" id="CHEBI:18420"/>
    </cofactor>
</comment>
<comment type="catalytic activity">
    <reaction evidence="16">
        <text>alpha-D-glucosamine 1-phosphate + acetyl-CoA = N-acetyl-alpha-D-glucosamine 1-phosphate + CoA + H(+)</text>
        <dbReference type="Rhea" id="RHEA:13725"/>
        <dbReference type="ChEBI" id="CHEBI:15378"/>
        <dbReference type="ChEBI" id="CHEBI:57287"/>
        <dbReference type="ChEBI" id="CHEBI:57288"/>
        <dbReference type="ChEBI" id="CHEBI:57776"/>
        <dbReference type="ChEBI" id="CHEBI:58516"/>
        <dbReference type="EC" id="2.3.1.157"/>
    </reaction>
</comment>
<reference evidence="19 20" key="1">
    <citation type="submission" date="2024-03" db="EMBL/GenBank/DDBJ databases">
        <title>Human intestinal bacterial collection.</title>
        <authorList>
            <person name="Pauvert C."/>
            <person name="Hitch T.C.A."/>
            <person name="Clavel T."/>
        </authorList>
    </citation>
    <scope>NUCLEOTIDE SEQUENCE [LARGE SCALE GENOMIC DNA]</scope>
    <source>
        <strain evidence="19 20">CLA-AA-H192</strain>
    </source>
</reference>
<keyword evidence="5" id="KW-0963">Cytoplasm</keyword>
<evidence type="ECO:0000256" key="10">
    <source>
        <dbReference type="ARBA" id="ARBA00022842"/>
    </source>
</evidence>
<dbReference type="InterPro" id="IPR001451">
    <property type="entry name" value="Hexapep"/>
</dbReference>
<keyword evidence="13" id="KW-0511">Multifunctional enzyme</keyword>
<evidence type="ECO:0000256" key="11">
    <source>
        <dbReference type="ARBA" id="ARBA00022960"/>
    </source>
</evidence>
<organism evidence="19 20">
    <name type="scientific">Faecousia intestinalis</name>
    <dbReference type="NCBI Taxonomy" id="3133167"/>
    <lineage>
        <taxon>Bacteria</taxon>
        <taxon>Bacillati</taxon>
        <taxon>Bacillota</taxon>
        <taxon>Clostridia</taxon>
        <taxon>Eubacteriales</taxon>
        <taxon>Oscillospiraceae</taxon>
        <taxon>Faecousia</taxon>
    </lineage>
</organism>
<dbReference type="Proteomes" id="UP001491552">
    <property type="component" value="Unassembled WGS sequence"/>
</dbReference>